<dbReference type="OrthoDB" id="543156at2759"/>
<feature type="domain" description="DJ-1/PfpI" evidence="1">
    <location>
        <begin position="70"/>
        <end position="198"/>
    </location>
</feature>
<sequence>MATIKKLRIGVYIPYEAQLLDLSPIDLFGMLDPKYLTTCELPGPFVAQGMPSTIDYISAPENGPHVELTANINLKVTRTTNDPEVQPGNLDIILVPGTPPNQSFDEKTLAFLKAHADWRGKKGESTDILSVCTAAFFLGHCGILKGKKASGPRPLVSRLKKLFPETTWVSDKRWVHDGNIWSSGGITNGQEMVAAYLREKFPGPVTNTVIGMADVGSKGINYEKHSWIDNLWWAWQILKAVTVGNSKWKQT</sequence>
<keyword evidence="3" id="KW-1185">Reference proteome</keyword>
<dbReference type="Gene3D" id="3.40.50.880">
    <property type="match status" value="1"/>
</dbReference>
<name>A0A8H4W973_9HELO</name>
<evidence type="ECO:0000313" key="2">
    <source>
        <dbReference type="EMBL" id="KAF4635489.1"/>
    </source>
</evidence>
<reference evidence="2 3" key="1">
    <citation type="submission" date="2020-03" db="EMBL/GenBank/DDBJ databases">
        <title>Draft Genome Sequence of Cudoniella acicularis.</title>
        <authorList>
            <person name="Buettner E."/>
            <person name="Kellner H."/>
        </authorList>
    </citation>
    <scope>NUCLEOTIDE SEQUENCE [LARGE SCALE GENOMIC DNA]</scope>
    <source>
        <strain evidence="2 3">DSM 108380</strain>
    </source>
</reference>
<evidence type="ECO:0000313" key="3">
    <source>
        <dbReference type="Proteomes" id="UP000566819"/>
    </source>
</evidence>
<dbReference type="InterPro" id="IPR002818">
    <property type="entry name" value="DJ-1/PfpI"/>
</dbReference>
<dbReference type="SUPFAM" id="SSF52317">
    <property type="entry name" value="Class I glutamine amidotransferase-like"/>
    <property type="match status" value="1"/>
</dbReference>
<comment type="caution">
    <text evidence="2">The sequence shown here is derived from an EMBL/GenBank/DDBJ whole genome shotgun (WGS) entry which is preliminary data.</text>
</comment>
<dbReference type="PANTHER" id="PTHR43130:SF7">
    <property type="entry name" value="DJ-1_PFPI DOMAIN-CONTAINING PROTEIN"/>
    <property type="match status" value="1"/>
</dbReference>
<dbReference type="Proteomes" id="UP000566819">
    <property type="component" value="Unassembled WGS sequence"/>
</dbReference>
<accession>A0A8H4W973</accession>
<dbReference type="InterPro" id="IPR029062">
    <property type="entry name" value="Class_I_gatase-like"/>
</dbReference>
<organism evidence="2 3">
    <name type="scientific">Cudoniella acicularis</name>
    <dbReference type="NCBI Taxonomy" id="354080"/>
    <lineage>
        <taxon>Eukaryota</taxon>
        <taxon>Fungi</taxon>
        <taxon>Dikarya</taxon>
        <taxon>Ascomycota</taxon>
        <taxon>Pezizomycotina</taxon>
        <taxon>Leotiomycetes</taxon>
        <taxon>Helotiales</taxon>
        <taxon>Tricladiaceae</taxon>
        <taxon>Cudoniella</taxon>
    </lineage>
</organism>
<dbReference type="AlphaFoldDB" id="A0A8H4W973"/>
<dbReference type="EMBL" id="JAAMPI010000116">
    <property type="protein sequence ID" value="KAF4635489.1"/>
    <property type="molecule type" value="Genomic_DNA"/>
</dbReference>
<dbReference type="PANTHER" id="PTHR43130">
    <property type="entry name" value="ARAC-FAMILY TRANSCRIPTIONAL REGULATOR"/>
    <property type="match status" value="1"/>
</dbReference>
<protein>
    <recommendedName>
        <fullName evidence="1">DJ-1/PfpI domain-containing protein</fullName>
    </recommendedName>
</protein>
<dbReference type="Pfam" id="PF01965">
    <property type="entry name" value="DJ-1_PfpI"/>
    <property type="match status" value="1"/>
</dbReference>
<evidence type="ECO:0000259" key="1">
    <source>
        <dbReference type="Pfam" id="PF01965"/>
    </source>
</evidence>
<dbReference type="InterPro" id="IPR052158">
    <property type="entry name" value="INH-QAR"/>
</dbReference>
<proteinExistence type="predicted"/>
<gene>
    <name evidence="2" type="ORF">G7Y89_g2596</name>
</gene>